<reference evidence="2 3" key="1">
    <citation type="submission" date="2019-02" db="EMBL/GenBank/DDBJ databases">
        <title>Deep-cultivation of Planctomycetes and their phenomic and genomic characterization uncovers novel biology.</title>
        <authorList>
            <person name="Wiegand S."/>
            <person name="Jogler M."/>
            <person name="Boedeker C."/>
            <person name="Pinto D."/>
            <person name="Vollmers J."/>
            <person name="Rivas-Marin E."/>
            <person name="Kohn T."/>
            <person name="Peeters S.H."/>
            <person name="Heuer A."/>
            <person name="Rast P."/>
            <person name="Oberbeckmann S."/>
            <person name="Bunk B."/>
            <person name="Jeske O."/>
            <person name="Meyerdierks A."/>
            <person name="Storesund J.E."/>
            <person name="Kallscheuer N."/>
            <person name="Luecker S."/>
            <person name="Lage O.M."/>
            <person name="Pohl T."/>
            <person name="Merkel B.J."/>
            <person name="Hornburger P."/>
            <person name="Mueller R.-W."/>
            <person name="Bruemmer F."/>
            <person name="Labrenz M."/>
            <person name="Spormann A.M."/>
            <person name="Op Den Camp H."/>
            <person name="Overmann J."/>
            <person name="Amann R."/>
            <person name="Jetten M.S.M."/>
            <person name="Mascher T."/>
            <person name="Medema M.H."/>
            <person name="Devos D.P."/>
            <person name="Kaster A.-K."/>
            <person name="Ovreas L."/>
            <person name="Rohde M."/>
            <person name="Galperin M.Y."/>
            <person name="Jogler C."/>
        </authorList>
    </citation>
    <scope>NUCLEOTIDE SEQUENCE [LARGE SCALE GENOMIC DNA]</scope>
    <source>
        <strain evidence="2 3">V7</strain>
    </source>
</reference>
<dbReference type="Pfam" id="PF01610">
    <property type="entry name" value="DDE_Tnp_ISL3"/>
    <property type="match status" value="1"/>
</dbReference>
<organism evidence="2 3">
    <name type="scientific">Crateriforma conspicua</name>
    <dbReference type="NCBI Taxonomy" id="2527996"/>
    <lineage>
        <taxon>Bacteria</taxon>
        <taxon>Pseudomonadati</taxon>
        <taxon>Planctomycetota</taxon>
        <taxon>Planctomycetia</taxon>
        <taxon>Planctomycetales</taxon>
        <taxon>Planctomycetaceae</taxon>
        <taxon>Crateriforma</taxon>
    </lineage>
</organism>
<protein>
    <submittedName>
        <fullName evidence="2">Transposase</fullName>
    </submittedName>
</protein>
<feature type="domain" description="Transposase IS204/IS1001/IS1096/IS1165 DDE" evidence="1">
    <location>
        <begin position="43"/>
        <end position="117"/>
    </location>
</feature>
<dbReference type="PANTHER" id="PTHR33498">
    <property type="entry name" value="TRANSPOSASE FOR INSERTION SEQUENCE ELEMENT IS1557"/>
    <property type="match status" value="1"/>
</dbReference>
<evidence type="ECO:0000313" key="2">
    <source>
        <dbReference type="EMBL" id="TWU66841.1"/>
    </source>
</evidence>
<accession>A0A5C6FWL5</accession>
<dbReference type="PANTHER" id="PTHR33498:SF1">
    <property type="entry name" value="TRANSPOSASE FOR INSERTION SEQUENCE ELEMENT IS1557"/>
    <property type="match status" value="1"/>
</dbReference>
<sequence length="117" mass="13057">MASRTVKGAQSILRTSWDETWHILEKAVARGKARKTREPMPRIGIDEKAFRKGQNYITLIYDLDRSTVEVISDGNDTEIGNACFSQLSPQQRESVEAIAMDMSAAFVKSAKQNIPLA</sequence>
<dbReference type="EMBL" id="SJPZ01000001">
    <property type="protein sequence ID" value="TWU66841.1"/>
    <property type="molecule type" value="Genomic_DNA"/>
</dbReference>
<dbReference type="InterPro" id="IPR047951">
    <property type="entry name" value="Transpos_ISL3"/>
</dbReference>
<gene>
    <name evidence="2" type="ORF">V7x_24120</name>
</gene>
<comment type="caution">
    <text evidence="2">The sequence shown here is derived from an EMBL/GenBank/DDBJ whole genome shotgun (WGS) entry which is preliminary data.</text>
</comment>
<proteinExistence type="predicted"/>
<evidence type="ECO:0000313" key="3">
    <source>
        <dbReference type="Proteomes" id="UP000316476"/>
    </source>
</evidence>
<evidence type="ECO:0000259" key="1">
    <source>
        <dbReference type="Pfam" id="PF01610"/>
    </source>
</evidence>
<dbReference type="Proteomes" id="UP000316476">
    <property type="component" value="Unassembled WGS sequence"/>
</dbReference>
<dbReference type="InterPro" id="IPR002560">
    <property type="entry name" value="Transposase_DDE"/>
</dbReference>
<dbReference type="AlphaFoldDB" id="A0A5C6FWL5"/>
<name>A0A5C6FWL5_9PLAN</name>